<protein>
    <submittedName>
        <fullName evidence="1">Uncharacterized protein</fullName>
    </submittedName>
</protein>
<accession>A0A6C0H616</accession>
<reference evidence="1" key="1">
    <citation type="journal article" date="2020" name="Nature">
        <title>Giant virus diversity and host interactions through global metagenomics.</title>
        <authorList>
            <person name="Schulz F."/>
            <person name="Roux S."/>
            <person name="Paez-Espino D."/>
            <person name="Jungbluth S."/>
            <person name="Walsh D.A."/>
            <person name="Denef V.J."/>
            <person name="McMahon K.D."/>
            <person name="Konstantinidis K.T."/>
            <person name="Eloe-Fadrosh E.A."/>
            <person name="Kyrpides N.C."/>
            <person name="Woyke T."/>
        </authorList>
    </citation>
    <scope>NUCLEOTIDE SEQUENCE</scope>
    <source>
        <strain evidence="1">GVMAG-M-3300023179-71</strain>
    </source>
</reference>
<evidence type="ECO:0000313" key="1">
    <source>
        <dbReference type="EMBL" id="QHT76011.1"/>
    </source>
</evidence>
<name>A0A6C0H616_9ZZZZ</name>
<dbReference type="AlphaFoldDB" id="A0A6C0H616"/>
<dbReference type="EMBL" id="MN739886">
    <property type="protein sequence ID" value="QHT76011.1"/>
    <property type="molecule type" value="Genomic_DNA"/>
</dbReference>
<sequence length="190" mass="22366">MRVLFYSNKTKECNNILIFIKKNMLDDDIQFISIDNRFKDDNGNIKCLLPNNSIIQFPPDIKHVPTLQIFSANNKYELIEGEPNIKEYFSLQLNKNIIKATKSNMEPMSYNSFMSNQFSLINQDLSNNLSIQYDSLSNQYDIYDVNKNKVSDNIGSDEMMKRTEKMNEERRRDIDILFGKKPENIDFSYK</sequence>
<proteinExistence type="predicted"/>
<organism evidence="1">
    <name type="scientific">viral metagenome</name>
    <dbReference type="NCBI Taxonomy" id="1070528"/>
    <lineage>
        <taxon>unclassified sequences</taxon>
        <taxon>metagenomes</taxon>
        <taxon>organismal metagenomes</taxon>
    </lineage>
</organism>